<sequence>MPYILNNAPNPMAIAEREIGVAAEIQFTAFTSCIGVVVLLNGSLTAVHLALTAADGGAFDVAAANVVLAALPAGYTSSIVIGSIPFWENPANGANVGYAALTAGLINSTLYPLADGTYGAEIDGGVITPTFV</sequence>
<accession>A0A2Z4PVS2</accession>
<gene>
    <name evidence="1" type="ORF">A8139_17680</name>
</gene>
<reference evidence="1 2" key="1">
    <citation type="submission" date="2016-06" db="EMBL/GenBank/DDBJ databases">
        <title>The sequenced genome of the ice-adhering bacterium Marinomonas primoryensis, from Antarctica.</title>
        <authorList>
            <person name="Graham L."/>
            <person name="Vance T.D.R."/>
            <person name="Davies P.L."/>
        </authorList>
    </citation>
    <scope>NUCLEOTIDE SEQUENCE [LARGE SCALE GENOMIC DNA]</scope>
    <source>
        <strain evidence="1 2">AceL</strain>
    </source>
</reference>
<dbReference type="AlphaFoldDB" id="A0A2Z4PVS2"/>
<organism evidence="1 2">
    <name type="scientific">Marinomonas primoryensis</name>
    <dbReference type="NCBI Taxonomy" id="178399"/>
    <lineage>
        <taxon>Bacteria</taxon>
        <taxon>Pseudomonadati</taxon>
        <taxon>Pseudomonadota</taxon>
        <taxon>Gammaproteobacteria</taxon>
        <taxon>Oceanospirillales</taxon>
        <taxon>Oceanospirillaceae</taxon>
        <taxon>Marinomonas</taxon>
    </lineage>
</organism>
<name>A0A2Z4PVS2_9GAMM</name>
<evidence type="ECO:0000313" key="2">
    <source>
        <dbReference type="Proteomes" id="UP000249898"/>
    </source>
</evidence>
<dbReference type="Proteomes" id="UP000249898">
    <property type="component" value="Chromosome"/>
</dbReference>
<protein>
    <submittedName>
        <fullName evidence="1">Uncharacterized protein</fullName>
    </submittedName>
</protein>
<proteinExistence type="predicted"/>
<evidence type="ECO:0000313" key="1">
    <source>
        <dbReference type="EMBL" id="AWY01590.1"/>
    </source>
</evidence>
<dbReference type="OrthoDB" id="6026228at2"/>
<dbReference type="RefSeq" id="WP_112140193.1">
    <property type="nucleotide sequence ID" value="NZ_CP016181.1"/>
</dbReference>
<dbReference type="EMBL" id="CP016181">
    <property type="protein sequence ID" value="AWY01590.1"/>
    <property type="molecule type" value="Genomic_DNA"/>
</dbReference>